<dbReference type="EMBL" id="BKCJ010191108">
    <property type="protein sequence ID" value="GEY58503.1"/>
    <property type="molecule type" value="Genomic_DNA"/>
</dbReference>
<dbReference type="InterPro" id="IPR012340">
    <property type="entry name" value="NA-bd_OB-fold"/>
</dbReference>
<protein>
    <recommendedName>
        <fullName evidence="3">Replication protein A 70 kDa DNA-binding subunit B</fullName>
    </recommendedName>
</protein>
<proteinExistence type="predicted"/>
<organism evidence="2">
    <name type="scientific">Tanacetum cinerariifolium</name>
    <name type="common">Dalmatian daisy</name>
    <name type="synonym">Chrysanthemum cinerariifolium</name>
    <dbReference type="NCBI Taxonomy" id="118510"/>
    <lineage>
        <taxon>Eukaryota</taxon>
        <taxon>Viridiplantae</taxon>
        <taxon>Streptophyta</taxon>
        <taxon>Embryophyta</taxon>
        <taxon>Tracheophyta</taxon>
        <taxon>Spermatophyta</taxon>
        <taxon>Magnoliopsida</taxon>
        <taxon>eudicotyledons</taxon>
        <taxon>Gunneridae</taxon>
        <taxon>Pentapetalae</taxon>
        <taxon>asterids</taxon>
        <taxon>campanulids</taxon>
        <taxon>Asterales</taxon>
        <taxon>Asteraceae</taxon>
        <taxon>Asteroideae</taxon>
        <taxon>Anthemideae</taxon>
        <taxon>Anthemidinae</taxon>
        <taxon>Tanacetum</taxon>
    </lineage>
</organism>
<gene>
    <name evidence="2" type="ORF">Tci_430477</name>
</gene>
<dbReference type="AlphaFoldDB" id="A0A699HQY3"/>
<name>A0A699HQY3_TANCI</name>
<reference evidence="2" key="1">
    <citation type="journal article" date="2019" name="Sci. Rep.">
        <title>Draft genome of Tanacetum cinerariifolium, the natural source of mosquito coil.</title>
        <authorList>
            <person name="Yamashiro T."/>
            <person name="Shiraishi A."/>
            <person name="Satake H."/>
            <person name="Nakayama K."/>
        </authorList>
    </citation>
    <scope>NUCLEOTIDE SEQUENCE</scope>
</reference>
<evidence type="ECO:0008006" key="3">
    <source>
        <dbReference type="Google" id="ProtNLM"/>
    </source>
</evidence>
<evidence type="ECO:0000256" key="1">
    <source>
        <dbReference type="SAM" id="MobiDB-lite"/>
    </source>
</evidence>
<feature type="non-terminal residue" evidence="2">
    <location>
        <position position="1"/>
    </location>
</feature>
<dbReference type="Gene3D" id="2.40.50.140">
    <property type="entry name" value="Nucleic acid-binding proteins"/>
    <property type="match status" value="1"/>
</dbReference>
<feature type="region of interest" description="Disordered" evidence="1">
    <location>
        <begin position="373"/>
        <end position="423"/>
    </location>
</feature>
<sequence>LDIEYVVSEKVIECMDNAYAIEGGAATSAKISIFSEVTSPDNHMYAVDRMLNIVFGGGTSFKKATLDELASAKDLKSSDSPLFLDELQAQYLSTDMVVSDARGNAIHCSARSNVAHTFIKLKEGVIYCIKIFMVHPNKEECLIRKDDAFMLEFNGATSAQKSLAKGAGFQHISDVAGYITNVGRAFNMQDYAQVSNDKLYMSSSSSTQIFDDLNIPALKEIKSKIRVADQTKQIMPVDFGEPRASTFENLMLWARNRQNDSVAFIYQMRIDNIRTRNGWHFPTCDGKKCKKGVGRKLRGWWCDACEKAIEYSFLRNMLELGISDATSYWWWLCSMRQPLSWLSALPTHLRSPTKSFTCWKLIPPEAVVESAGSSTIDVVPDAPRPSGKRLYKQPSVQELEDSDADSLPVRVERKKKQRVSEYE</sequence>
<comment type="caution">
    <text evidence="2">The sequence shown here is derived from an EMBL/GenBank/DDBJ whole genome shotgun (WGS) entry which is preliminary data.</text>
</comment>
<evidence type="ECO:0000313" key="2">
    <source>
        <dbReference type="EMBL" id="GEY58503.1"/>
    </source>
</evidence>
<accession>A0A699HQY3</accession>
<dbReference type="SUPFAM" id="SSF50249">
    <property type="entry name" value="Nucleic acid-binding proteins"/>
    <property type="match status" value="1"/>
</dbReference>